<gene>
    <name evidence="1" type="ORF">CJ232_09490</name>
</gene>
<reference evidence="1 2" key="1">
    <citation type="submission" date="2017-09" db="EMBL/GenBank/DDBJ databases">
        <title>Bacterial strain isolated from the female urinary microbiota.</title>
        <authorList>
            <person name="Thomas-White K."/>
            <person name="Kumar N."/>
            <person name="Forster S."/>
            <person name="Putonti C."/>
            <person name="Lawley T."/>
            <person name="Wolfe A.J."/>
        </authorList>
    </citation>
    <scope>NUCLEOTIDE SEQUENCE [LARGE SCALE GENOMIC DNA]</scope>
    <source>
        <strain evidence="1 2">UMB0818</strain>
    </source>
</reference>
<proteinExistence type="predicted"/>
<dbReference type="EMBL" id="PNGI01000023">
    <property type="protein sequence ID" value="PMC08389.1"/>
    <property type="molecule type" value="Genomic_DNA"/>
</dbReference>
<name>A0A2N6Q444_9BACT</name>
<dbReference type="STRING" id="1122992.GCA_000455445_02262"/>
<dbReference type="AlphaFoldDB" id="A0A2N6Q444"/>
<accession>A0A2N6Q444</accession>
<sequence length="114" mass="13507">MNEYIFYTTEGTTLPPDKDEDVDNCQILGFVEAKNNSEAMDLLLTNNPRIIETGFSMREIMVKQVLTKEQIKDIQTIVDYNWTDEEKHYEEYCEYSKKHIFEVLKRLKQICTSL</sequence>
<comment type="caution">
    <text evidence="1">The sequence shown here is derived from an EMBL/GenBank/DDBJ whole genome shotgun (WGS) entry which is preliminary data.</text>
</comment>
<evidence type="ECO:0000313" key="2">
    <source>
        <dbReference type="Proteomes" id="UP000235661"/>
    </source>
</evidence>
<protein>
    <submittedName>
        <fullName evidence="1">Uncharacterized protein</fullName>
    </submittedName>
</protein>
<evidence type="ECO:0000313" key="1">
    <source>
        <dbReference type="EMBL" id="PMC08389.1"/>
    </source>
</evidence>
<organism evidence="1 2">
    <name type="scientific">Hoylesella timonensis</name>
    <dbReference type="NCBI Taxonomy" id="386414"/>
    <lineage>
        <taxon>Bacteria</taxon>
        <taxon>Pseudomonadati</taxon>
        <taxon>Bacteroidota</taxon>
        <taxon>Bacteroidia</taxon>
        <taxon>Bacteroidales</taxon>
        <taxon>Prevotellaceae</taxon>
        <taxon>Hoylesella</taxon>
    </lineage>
</organism>
<dbReference type="Proteomes" id="UP000235661">
    <property type="component" value="Unassembled WGS sequence"/>
</dbReference>
<dbReference type="RefSeq" id="WP_146003009.1">
    <property type="nucleotide sequence ID" value="NZ_PNGI01000023.1"/>
</dbReference>